<keyword evidence="3" id="KW-1185">Reference proteome</keyword>
<name>A0A232EK58_9HYME</name>
<dbReference type="Proteomes" id="UP000215335">
    <property type="component" value="Unassembled WGS sequence"/>
</dbReference>
<comment type="caution">
    <text evidence="2">The sequence shown here is derived from an EMBL/GenBank/DDBJ whole genome shotgun (WGS) entry which is preliminary data.</text>
</comment>
<evidence type="ECO:0000256" key="1">
    <source>
        <dbReference type="SAM" id="Phobius"/>
    </source>
</evidence>
<keyword evidence="1" id="KW-1133">Transmembrane helix</keyword>
<keyword evidence="1" id="KW-0472">Membrane</keyword>
<keyword evidence="1" id="KW-0812">Transmembrane</keyword>
<evidence type="ECO:0000313" key="2">
    <source>
        <dbReference type="EMBL" id="OXU18691.1"/>
    </source>
</evidence>
<feature type="transmembrane region" description="Helical" evidence="1">
    <location>
        <begin position="65"/>
        <end position="89"/>
    </location>
</feature>
<gene>
    <name evidence="2" type="ORF">TSAR_004209</name>
</gene>
<dbReference type="AlphaFoldDB" id="A0A232EK58"/>
<sequence>MYCDGVADRFVGVMGGFKSNIIQIWLIKTHAKLMQLEIRIQRIDNLVTSALYTSRAMKNRAQNRILRVNSTQSPLVILIFLVFSCFFFLDLEASLVPFGTIL</sequence>
<reference evidence="2 3" key="1">
    <citation type="journal article" date="2017" name="Curr. Biol.">
        <title>The Evolution of Venom by Co-option of Single-Copy Genes.</title>
        <authorList>
            <person name="Martinson E.O."/>
            <person name="Mrinalini"/>
            <person name="Kelkar Y.D."/>
            <person name="Chang C.H."/>
            <person name="Werren J.H."/>
        </authorList>
    </citation>
    <scope>NUCLEOTIDE SEQUENCE [LARGE SCALE GENOMIC DNA]</scope>
    <source>
        <strain evidence="2 3">Alberta</strain>
        <tissue evidence="2">Whole body</tissue>
    </source>
</reference>
<evidence type="ECO:0000313" key="3">
    <source>
        <dbReference type="Proteomes" id="UP000215335"/>
    </source>
</evidence>
<organism evidence="2 3">
    <name type="scientific">Trichomalopsis sarcophagae</name>
    <dbReference type="NCBI Taxonomy" id="543379"/>
    <lineage>
        <taxon>Eukaryota</taxon>
        <taxon>Metazoa</taxon>
        <taxon>Ecdysozoa</taxon>
        <taxon>Arthropoda</taxon>
        <taxon>Hexapoda</taxon>
        <taxon>Insecta</taxon>
        <taxon>Pterygota</taxon>
        <taxon>Neoptera</taxon>
        <taxon>Endopterygota</taxon>
        <taxon>Hymenoptera</taxon>
        <taxon>Apocrita</taxon>
        <taxon>Proctotrupomorpha</taxon>
        <taxon>Chalcidoidea</taxon>
        <taxon>Pteromalidae</taxon>
        <taxon>Pteromalinae</taxon>
        <taxon>Trichomalopsis</taxon>
    </lineage>
</organism>
<proteinExistence type="predicted"/>
<accession>A0A232EK58</accession>
<dbReference type="EMBL" id="NNAY01003900">
    <property type="protein sequence ID" value="OXU18691.1"/>
    <property type="molecule type" value="Genomic_DNA"/>
</dbReference>
<protein>
    <submittedName>
        <fullName evidence="2">Uncharacterized protein</fullName>
    </submittedName>
</protein>